<gene>
    <name evidence="4" type="ORF">G7K_5903-t1</name>
</gene>
<feature type="compositionally biased region" description="Low complexity" evidence="2">
    <location>
        <begin position="311"/>
        <end position="328"/>
    </location>
</feature>
<reference evidence="4 5" key="3">
    <citation type="journal article" date="2015" name="Genome Announc.">
        <title>Draft Genome Sequence of the Archiascomycetous Yeast Saitoella complicata.</title>
        <authorList>
            <person name="Yamauchi K."/>
            <person name="Kondo S."/>
            <person name="Hamamoto M."/>
            <person name="Takahashi Y."/>
            <person name="Ogura Y."/>
            <person name="Hayashi T."/>
            <person name="Nishida H."/>
        </authorList>
    </citation>
    <scope>NUCLEOTIDE SEQUENCE [LARGE SCALE GENOMIC DNA]</scope>
    <source>
        <strain evidence="4 5">NRRL Y-17804</strain>
    </source>
</reference>
<evidence type="ECO:0000313" key="4">
    <source>
        <dbReference type="EMBL" id="GAO51812.1"/>
    </source>
</evidence>
<evidence type="ECO:0000259" key="3">
    <source>
        <dbReference type="PROSITE" id="PS50975"/>
    </source>
</evidence>
<keyword evidence="1" id="KW-0547">Nucleotide-binding</keyword>
<evidence type="ECO:0000256" key="1">
    <source>
        <dbReference type="PROSITE-ProRule" id="PRU00409"/>
    </source>
</evidence>
<sequence>MAKKAHKVKKLPKDQRLHILLSNGRFPVSLDLARQLHRMGHTVFVADPMEYHVCKFSRCVRKSFYVPAPHYDAAGYISGIRDAISSASIDLLIPMHEEIFFLTQHPDLQKICFAPSYASIVSMHNKWEFSRVMRALGIDTPETRRVTSMEDVRRELGDDFAGGREWALKPVFGRASSKVYHLKPGKPLPDDCDVAEDNVYILQEWTPGRQLCSYAVARRGHVMTSTVYPVLDTIDGASSVYFKAIEHPPIMDIIEKIVKGTAWTGQIAFDFVEGEDGRVCVIECNPRSTSGIHLYKGTPYLSSAFTLGPAPSSLSSPSSTNKPATTTTQPPPSARRQVMPGMLMWSHSSASLHDWLTHLVKLMGTRDVTFSRRDVLPALMQPFLLTSYYEICRERKLELKTMFQDDVVWVPGREELEEAERLREGERRGGNEKREGLGHRVGEAVPTLNVPINDATGPLGASMTALTVEAGVGLRRQSSSDERLRNVNPTSPAPKGEKFEGPGDEEDESEAGLSEARMTAMMTRLDLSMINDLRSAEVPFYMISNLMHEPDISKINWTLMHARRVQRESRRLAEKLRLEEEASKAPPEIAVTEVEDDQVVVEETERSRRVLRAYETHKMTLWGRVGEELGPLYLCLGYHISYSSSSLS</sequence>
<dbReference type="EMBL" id="BACD03000053">
    <property type="protein sequence ID" value="GAO51812.1"/>
    <property type="molecule type" value="Genomic_DNA"/>
</dbReference>
<dbReference type="PROSITE" id="PS00867">
    <property type="entry name" value="CPSASE_2"/>
    <property type="match status" value="1"/>
</dbReference>
<accession>A0A0E9NPK7</accession>
<reference evidence="4 5" key="1">
    <citation type="journal article" date="2011" name="J. Gen. Appl. Microbiol.">
        <title>Draft genome sequencing of the enigmatic yeast Saitoella complicata.</title>
        <authorList>
            <person name="Nishida H."/>
            <person name="Hamamoto M."/>
            <person name="Sugiyama J."/>
        </authorList>
    </citation>
    <scope>NUCLEOTIDE SEQUENCE [LARGE SCALE GENOMIC DNA]</scope>
    <source>
        <strain evidence="4 5">NRRL Y-17804</strain>
    </source>
</reference>
<keyword evidence="5" id="KW-1185">Reference proteome</keyword>
<dbReference type="Gene3D" id="3.40.50.20">
    <property type="match status" value="1"/>
</dbReference>
<dbReference type="PROSITE" id="PS50975">
    <property type="entry name" value="ATP_GRASP"/>
    <property type="match status" value="1"/>
</dbReference>
<dbReference type="Gene3D" id="3.30.470.20">
    <property type="entry name" value="ATP-grasp fold, B domain"/>
    <property type="match status" value="1"/>
</dbReference>
<dbReference type="InterPro" id="IPR005479">
    <property type="entry name" value="CPAse_ATP-bd"/>
</dbReference>
<proteinExistence type="predicted"/>
<dbReference type="AlphaFoldDB" id="A0A0E9NPK7"/>
<evidence type="ECO:0000256" key="2">
    <source>
        <dbReference type="SAM" id="MobiDB-lite"/>
    </source>
</evidence>
<comment type="caution">
    <text evidence="4">The sequence shown here is derived from an EMBL/GenBank/DDBJ whole genome shotgun (WGS) entry which is preliminary data.</text>
</comment>
<keyword evidence="1" id="KW-0067">ATP-binding</keyword>
<evidence type="ECO:0000313" key="5">
    <source>
        <dbReference type="Proteomes" id="UP000033140"/>
    </source>
</evidence>
<dbReference type="Proteomes" id="UP000033140">
    <property type="component" value="Unassembled WGS sequence"/>
</dbReference>
<dbReference type="SUPFAM" id="SSF56059">
    <property type="entry name" value="Glutathione synthetase ATP-binding domain-like"/>
    <property type="match status" value="1"/>
</dbReference>
<dbReference type="GO" id="GO:0005524">
    <property type="term" value="F:ATP binding"/>
    <property type="evidence" value="ECO:0007669"/>
    <property type="project" value="UniProtKB-UniRule"/>
</dbReference>
<feature type="domain" description="ATP-grasp" evidence="3">
    <location>
        <begin position="130"/>
        <end position="316"/>
    </location>
</feature>
<organism evidence="4 5">
    <name type="scientific">Saitoella complicata (strain BCRC 22490 / CBS 7301 / JCM 7358 / NBRC 10748 / NRRL Y-17804)</name>
    <dbReference type="NCBI Taxonomy" id="698492"/>
    <lineage>
        <taxon>Eukaryota</taxon>
        <taxon>Fungi</taxon>
        <taxon>Dikarya</taxon>
        <taxon>Ascomycota</taxon>
        <taxon>Taphrinomycotina</taxon>
        <taxon>Taphrinomycotina incertae sedis</taxon>
        <taxon>Saitoella</taxon>
    </lineage>
</organism>
<dbReference type="GO" id="GO:0046872">
    <property type="term" value="F:metal ion binding"/>
    <property type="evidence" value="ECO:0007669"/>
    <property type="project" value="InterPro"/>
</dbReference>
<dbReference type="InterPro" id="IPR011761">
    <property type="entry name" value="ATP-grasp"/>
</dbReference>
<reference evidence="4 5" key="2">
    <citation type="journal article" date="2014" name="J. Gen. Appl. Microbiol.">
        <title>The early diverging ascomycetous budding yeast Saitoella complicata has three histone deacetylases belonging to the Clr6, Hos2, and Rpd3 lineages.</title>
        <authorList>
            <person name="Nishida H."/>
            <person name="Matsumoto T."/>
            <person name="Kondo S."/>
            <person name="Hamamoto M."/>
            <person name="Yoshikawa H."/>
        </authorList>
    </citation>
    <scope>NUCLEOTIDE SEQUENCE [LARGE SCALE GENOMIC DNA]</scope>
    <source>
        <strain evidence="4 5">NRRL Y-17804</strain>
    </source>
</reference>
<protein>
    <recommendedName>
        <fullName evidence="3">ATP-grasp domain-containing protein</fullName>
    </recommendedName>
</protein>
<feature type="region of interest" description="Disordered" evidence="2">
    <location>
        <begin position="311"/>
        <end position="336"/>
    </location>
</feature>
<name>A0A0E9NPK7_SAICN</name>
<feature type="region of interest" description="Disordered" evidence="2">
    <location>
        <begin position="473"/>
        <end position="512"/>
    </location>
</feature>